<dbReference type="OrthoDB" id="6691908at2"/>
<dbReference type="EMBL" id="JBHRSF010000136">
    <property type="protein sequence ID" value="MFC2997394.1"/>
    <property type="molecule type" value="Genomic_DNA"/>
</dbReference>
<reference evidence="2" key="4">
    <citation type="submission" date="2024-09" db="EMBL/GenBank/DDBJ databases">
        <authorList>
            <person name="Sun Q."/>
            <person name="Mori K."/>
        </authorList>
    </citation>
    <scope>NUCLEOTIDE SEQUENCE</scope>
    <source>
        <strain evidence="2">KCTC 62575</strain>
    </source>
</reference>
<keyword evidence="1" id="KW-0812">Transmembrane</keyword>
<evidence type="ECO:0000313" key="3">
    <source>
        <dbReference type="EMBL" id="RFC82739.1"/>
    </source>
</evidence>
<evidence type="ECO:0000313" key="2">
    <source>
        <dbReference type="EMBL" id="MFC2997394.1"/>
    </source>
</evidence>
<name>A0A371YMP2_9GAMM</name>
<dbReference type="PROSITE" id="PS51257">
    <property type="entry name" value="PROKAR_LIPOPROTEIN"/>
    <property type="match status" value="1"/>
</dbReference>
<protein>
    <submittedName>
        <fullName evidence="3">Uncharacterized protein</fullName>
    </submittedName>
</protein>
<proteinExistence type="predicted"/>
<accession>A0A371YMP2</accession>
<sequence length="111" mass="13015">MAEKYLVVAIVFAACILMIIYTQRDHSKSKKKLSLKEKLQQEFPQYKVIERNENIVICKEIENSRVDEELMLIRIDPNQQKNLRTIGKMLIATYSKAPSIREIKKDGMPYL</sequence>
<reference evidence="2" key="1">
    <citation type="journal article" date="2014" name="Int. J. Syst. Evol. Microbiol.">
        <title>Complete genome of a new Firmicutes species belonging to the dominant human colonic microbiota ('Ruminococcus bicirculans') reveals two chromosomes and a selective capacity to utilize plant glucans.</title>
        <authorList>
            <consortium name="NISC Comparative Sequencing Program"/>
            <person name="Wegmann U."/>
            <person name="Louis P."/>
            <person name="Goesmann A."/>
            <person name="Henrissat B."/>
            <person name="Duncan S.H."/>
            <person name="Flint H.J."/>
        </authorList>
    </citation>
    <scope>NUCLEOTIDE SEQUENCE</scope>
    <source>
        <strain evidence="2">KCTC 62575</strain>
    </source>
</reference>
<comment type="caution">
    <text evidence="3">The sequence shown here is derived from an EMBL/GenBank/DDBJ whole genome shotgun (WGS) entry which is preliminary data.</text>
</comment>
<evidence type="ECO:0000313" key="4">
    <source>
        <dbReference type="Proteomes" id="UP000240957"/>
    </source>
</evidence>
<dbReference type="EMBL" id="PYIX02000027">
    <property type="protein sequence ID" value="RFC82739.1"/>
    <property type="molecule type" value="Genomic_DNA"/>
</dbReference>
<gene>
    <name evidence="2" type="ORF">ACFODO_19545</name>
    <name evidence="3" type="ORF">C9E89_014745</name>
</gene>
<dbReference type="RefSeq" id="WP_107009100.1">
    <property type="nucleotide sequence ID" value="NZ_JBHRSF010000136.1"/>
</dbReference>
<organism evidence="3 4">
    <name type="scientific">Acinetobacter sichuanensis</name>
    <dbReference type="NCBI Taxonomy" id="2136183"/>
    <lineage>
        <taxon>Bacteria</taxon>
        <taxon>Pseudomonadati</taxon>
        <taxon>Pseudomonadota</taxon>
        <taxon>Gammaproteobacteria</taxon>
        <taxon>Moraxellales</taxon>
        <taxon>Moraxellaceae</taxon>
        <taxon>Acinetobacter</taxon>
    </lineage>
</organism>
<keyword evidence="1" id="KW-1133">Transmembrane helix</keyword>
<dbReference type="Proteomes" id="UP001595455">
    <property type="component" value="Unassembled WGS sequence"/>
</dbReference>
<reference evidence="3 4" key="2">
    <citation type="submission" date="2018-08" db="EMBL/GenBank/DDBJ databases">
        <title>The draft genome of Acinetobacter sichuanensis strain WCHAc060041.</title>
        <authorList>
            <person name="Qin J."/>
            <person name="Feng Y."/>
            <person name="Zong Z."/>
        </authorList>
    </citation>
    <scope>NUCLEOTIDE SEQUENCE [LARGE SCALE GENOMIC DNA]</scope>
    <source>
        <strain evidence="3 4">WCHAc060041</strain>
    </source>
</reference>
<evidence type="ECO:0000256" key="1">
    <source>
        <dbReference type="SAM" id="Phobius"/>
    </source>
</evidence>
<evidence type="ECO:0000313" key="5">
    <source>
        <dbReference type="Proteomes" id="UP001595455"/>
    </source>
</evidence>
<keyword evidence="5" id="KW-1185">Reference proteome</keyword>
<feature type="transmembrane region" description="Helical" evidence="1">
    <location>
        <begin position="6"/>
        <end position="22"/>
    </location>
</feature>
<dbReference type="Proteomes" id="UP000240957">
    <property type="component" value="Unassembled WGS sequence"/>
</dbReference>
<reference evidence="5" key="3">
    <citation type="journal article" date="2019" name="Int. J. Syst. Evol. Microbiol.">
        <title>The Global Catalogue of Microorganisms (GCM) 10K type strain sequencing project: providing services to taxonomists for standard genome sequencing and annotation.</title>
        <authorList>
            <consortium name="The Broad Institute Genomics Platform"/>
            <consortium name="The Broad Institute Genome Sequencing Center for Infectious Disease"/>
            <person name="Wu L."/>
            <person name="Ma J."/>
        </authorList>
    </citation>
    <scope>NUCLEOTIDE SEQUENCE [LARGE SCALE GENOMIC DNA]</scope>
    <source>
        <strain evidence="5">KCTC 62575</strain>
    </source>
</reference>
<dbReference type="AlphaFoldDB" id="A0A371YMP2"/>
<keyword evidence="1" id="KW-0472">Membrane</keyword>